<evidence type="ECO:0000313" key="2">
    <source>
        <dbReference type="EMBL" id="EUD64236.1"/>
    </source>
</evidence>
<dbReference type="Proteomes" id="UP000030640">
    <property type="component" value="Unassembled WGS sequence"/>
</dbReference>
<dbReference type="RefSeq" id="XP_008819174.1">
    <property type="nucleotide sequence ID" value="XM_008820952.1"/>
</dbReference>
<dbReference type="GeneID" id="20040655"/>
<dbReference type="VEuPathDB" id="PlasmoDB:C922_05381"/>
<feature type="compositionally biased region" description="Basic and acidic residues" evidence="1">
    <location>
        <begin position="47"/>
        <end position="60"/>
    </location>
</feature>
<evidence type="ECO:0000313" key="3">
    <source>
        <dbReference type="Proteomes" id="UP000030640"/>
    </source>
</evidence>
<feature type="compositionally biased region" description="Basic and acidic residues" evidence="1">
    <location>
        <begin position="7"/>
        <end position="21"/>
    </location>
</feature>
<gene>
    <name evidence="2" type="ORF">C922_05381</name>
</gene>
<organism evidence="2 3">
    <name type="scientific">Plasmodium inui San Antonio 1</name>
    <dbReference type="NCBI Taxonomy" id="1237626"/>
    <lineage>
        <taxon>Eukaryota</taxon>
        <taxon>Sar</taxon>
        <taxon>Alveolata</taxon>
        <taxon>Apicomplexa</taxon>
        <taxon>Aconoidasida</taxon>
        <taxon>Haemosporida</taxon>
        <taxon>Plasmodiidae</taxon>
        <taxon>Plasmodium</taxon>
        <taxon>Plasmodium (Plasmodium)</taxon>
    </lineage>
</organism>
<reference evidence="2 3" key="1">
    <citation type="submission" date="2013-02" db="EMBL/GenBank/DDBJ databases">
        <title>The Genome Sequence of Plasmodium inui San Antonio 1.</title>
        <authorList>
            <consortium name="The Broad Institute Genome Sequencing Platform"/>
            <consortium name="The Broad Institute Genome Sequencing Center for Infectious Disease"/>
            <person name="Neafsey D."/>
            <person name="Cheeseman I."/>
            <person name="Volkman S."/>
            <person name="Adams J."/>
            <person name="Walker B."/>
            <person name="Young S.K."/>
            <person name="Zeng Q."/>
            <person name="Gargeya S."/>
            <person name="Fitzgerald M."/>
            <person name="Haas B."/>
            <person name="Abouelleil A."/>
            <person name="Alvarado L."/>
            <person name="Arachchi H.M."/>
            <person name="Berlin A.M."/>
            <person name="Chapman S.B."/>
            <person name="Dewar J."/>
            <person name="Goldberg J."/>
            <person name="Griggs A."/>
            <person name="Gujja S."/>
            <person name="Hansen M."/>
            <person name="Howarth C."/>
            <person name="Imamovic A."/>
            <person name="Larimer J."/>
            <person name="McCowan C."/>
            <person name="Murphy C."/>
            <person name="Neiman D."/>
            <person name="Pearson M."/>
            <person name="Priest M."/>
            <person name="Roberts A."/>
            <person name="Saif S."/>
            <person name="Shea T."/>
            <person name="Sisk P."/>
            <person name="Sykes S."/>
            <person name="Wortman J."/>
            <person name="Nusbaum C."/>
            <person name="Birren B."/>
        </authorList>
    </citation>
    <scope>NUCLEOTIDE SEQUENCE [LARGE SCALE GENOMIC DNA]</scope>
    <source>
        <strain evidence="2 3">San Antonio 1</strain>
    </source>
</reference>
<name>W7AG14_9APIC</name>
<dbReference type="EMBL" id="KI965522">
    <property type="protein sequence ID" value="EUD64236.1"/>
    <property type="molecule type" value="Genomic_DNA"/>
</dbReference>
<sequence length="492" mass="56230">MRKGNSNRKEAEGSEQERTGPLEELTNVFVLRNRSQPESETDPIEGEEIRTSKKGGEITRRIRRSMTSNKKSKWGTNHPTHSKKWGINRKSKQYSGKRHVTNEHLRQRGGTARRREKREKGPNRGGINSARRRRGSLGGASAPQNKGGAITPGRWRLTDLAIIEACRGQTNKSRTGDWEKNPDEYRGEPDGRTRSKNANKNAKGGEDHMAFKLRDYMRNLEEEAVKDPPRGDHGRVTLKLTQVAQSKGDKDRKIGRDRWKNILNLAGTELRETDIRARMICKAIETWIANLKPPETERKLYEQGDCTPEGTGWLISGARSPNCKYKADYEVWSSYNSSRDLYPWQENDRYLMICMDLMSIIITIFESISLEGTQWKVGPKEDACEFLFGALTEWGGRTVAKRVMQDWFPQVADQERRESFPIKFNKQPAVEWAEFFEGVQNTVIGIQCSSQGKREHPRYSTPCIVLKGERSCNVGGDEDASEEKRKVSHTKE</sequence>
<evidence type="ECO:0000256" key="1">
    <source>
        <dbReference type="SAM" id="MobiDB-lite"/>
    </source>
</evidence>
<feature type="compositionally biased region" description="Basic and acidic residues" evidence="1">
    <location>
        <begin position="482"/>
        <end position="492"/>
    </location>
</feature>
<feature type="region of interest" description="Disordered" evidence="1">
    <location>
        <begin position="1"/>
        <end position="153"/>
    </location>
</feature>
<protein>
    <submittedName>
        <fullName evidence="2">Uncharacterized protein</fullName>
    </submittedName>
</protein>
<feature type="compositionally biased region" description="Polar residues" evidence="1">
    <location>
        <begin position="65"/>
        <end position="79"/>
    </location>
</feature>
<feature type="region of interest" description="Disordered" evidence="1">
    <location>
        <begin position="471"/>
        <end position="492"/>
    </location>
</feature>
<feature type="compositionally biased region" description="Basic residues" evidence="1">
    <location>
        <begin position="80"/>
        <end position="99"/>
    </location>
</feature>
<proteinExistence type="predicted"/>
<accession>W7AG14</accession>
<feature type="region of interest" description="Disordered" evidence="1">
    <location>
        <begin position="168"/>
        <end position="207"/>
    </location>
</feature>
<feature type="compositionally biased region" description="Basic and acidic residues" evidence="1">
    <location>
        <begin position="174"/>
        <end position="193"/>
    </location>
</feature>
<dbReference type="AlphaFoldDB" id="W7AG14"/>
<keyword evidence="3" id="KW-1185">Reference proteome</keyword>